<evidence type="ECO:0000313" key="2">
    <source>
        <dbReference type="Proteomes" id="UP000735302"/>
    </source>
</evidence>
<proteinExistence type="predicted"/>
<comment type="caution">
    <text evidence="1">The sequence shown here is derived from an EMBL/GenBank/DDBJ whole genome shotgun (WGS) entry which is preliminary data.</text>
</comment>
<dbReference type="EMBL" id="BLXT01004491">
    <property type="protein sequence ID" value="GFO13559.1"/>
    <property type="molecule type" value="Genomic_DNA"/>
</dbReference>
<organism evidence="1 2">
    <name type="scientific">Plakobranchus ocellatus</name>
    <dbReference type="NCBI Taxonomy" id="259542"/>
    <lineage>
        <taxon>Eukaryota</taxon>
        <taxon>Metazoa</taxon>
        <taxon>Spiralia</taxon>
        <taxon>Lophotrochozoa</taxon>
        <taxon>Mollusca</taxon>
        <taxon>Gastropoda</taxon>
        <taxon>Heterobranchia</taxon>
        <taxon>Euthyneura</taxon>
        <taxon>Panpulmonata</taxon>
        <taxon>Sacoglossa</taxon>
        <taxon>Placobranchoidea</taxon>
        <taxon>Plakobranchidae</taxon>
        <taxon>Plakobranchus</taxon>
    </lineage>
</organism>
<name>A0AAV4B5A1_9GAST</name>
<protein>
    <submittedName>
        <fullName evidence="1">Uncharacterized protein</fullName>
    </submittedName>
</protein>
<keyword evidence="2" id="KW-1185">Reference proteome</keyword>
<reference evidence="1 2" key="1">
    <citation type="journal article" date="2021" name="Elife">
        <title>Chloroplast acquisition without the gene transfer in kleptoplastic sea slugs, Plakobranchus ocellatus.</title>
        <authorList>
            <person name="Maeda T."/>
            <person name="Takahashi S."/>
            <person name="Yoshida T."/>
            <person name="Shimamura S."/>
            <person name="Takaki Y."/>
            <person name="Nagai Y."/>
            <person name="Toyoda A."/>
            <person name="Suzuki Y."/>
            <person name="Arimoto A."/>
            <person name="Ishii H."/>
            <person name="Satoh N."/>
            <person name="Nishiyama T."/>
            <person name="Hasebe M."/>
            <person name="Maruyama T."/>
            <person name="Minagawa J."/>
            <person name="Obokata J."/>
            <person name="Shigenobu S."/>
        </authorList>
    </citation>
    <scope>NUCLEOTIDE SEQUENCE [LARGE SCALE GENOMIC DNA]</scope>
</reference>
<dbReference type="AlphaFoldDB" id="A0AAV4B5A1"/>
<dbReference type="Proteomes" id="UP000735302">
    <property type="component" value="Unassembled WGS sequence"/>
</dbReference>
<evidence type="ECO:0000313" key="1">
    <source>
        <dbReference type="EMBL" id="GFO13559.1"/>
    </source>
</evidence>
<accession>A0AAV4B5A1</accession>
<sequence length="78" mass="8862">MWKADAVTLRRLHTGWVGSVLKYGTTAMGMTIKYNLNQQGWETNDGPPVLSAPKVPQENMWPDPVPMNKKLYKSLMDK</sequence>
<gene>
    <name evidence="1" type="ORF">PoB_004006400</name>
</gene>